<dbReference type="InterPro" id="IPR011701">
    <property type="entry name" value="MFS"/>
</dbReference>
<dbReference type="GO" id="GO:0022857">
    <property type="term" value="F:transmembrane transporter activity"/>
    <property type="evidence" value="ECO:0007669"/>
    <property type="project" value="InterPro"/>
</dbReference>
<evidence type="ECO:0000313" key="10">
    <source>
        <dbReference type="EMBL" id="CAA7262914.1"/>
    </source>
</evidence>
<feature type="transmembrane region" description="Helical" evidence="8">
    <location>
        <begin position="353"/>
        <end position="371"/>
    </location>
</feature>
<dbReference type="Proteomes" id="UP000467700">
    <property type="component" value="Unassembled WGS sequence"/>
</dbReference>
<evidence type="ECO:0000256" key="3">
    <source>
        <dbReference type="ARBA" id="ARBA00022448"/>
    </source>
</evidence>
<dbReference type="PANTHER" id="PTHR23514">
    <property type="entry name" value="BYPASS OF STOP CODON PROTEIN 6"/>
    <property type="match status" value="1"/>
</dbReference>
<sequence length="459" mass="50101">MSQTTPTCQIELDELPTTTLERIHSLDQIKTIQSNGPDVLTGSKMLSESQNTNNGDFEDTRPPEGFPLVRSPGLRVGNFFIDKKVLYLLGSCIGVFTVGLNDTATGANLPSIQKHYNLSYETISLVFLAGFGGKLVSSILNPVLQNSLGTRWLLLTAGVLYAGGSLLIAFAPPFSLVMVGLALMGFGGGFYAACLTSVIAHFDNSSFMNILYAFFGVGALSAPFIIGGFASASISWNLYYWIQFTFGMIIIFGFLILFKNYVVPSDTEPEGRTLRSTFIQFARMRITWIGIILTIFGFAITLTLSNWLTSYLIEVKGTRPDISRYQLSMLWAGMTAGRMFFSLPYIRIRDRFGNALLLALLCGAITVLWLVKTSAANWVVIAAAGFFLGPNTPAILSIVSVRVPMSLKGAAISITLGFGLIGNSPSRKARLMARMWSVYGRSTSSYVPSVRPCDKNTRL</sequence>
<gene>
    <name evidence="10" type="ORF">AAE3_LOCUS5225</name>
</gene>
<feature type="region of interest" description="Disordered" evidence="7">
    <location>
        <begin position="41"/>
        <end position="64"/>
    </location>
</feature>
<feature type="transmembrane region" description="Helical" evidence="8">
    <location>
        <begin position="328"/>
        <end position="346"/>
    </location>
</feature>
<comment type="subcellular location">
    <subcellularLocation>
        <location evidence="1">Endomembrane system</location>
        <topology evidence="1">Multi-pass membrane protein</topology>
    </subcellularLocation>
</comment>
<accession>A0A8S0W554</accession>
<protein>
    <recommendedName>
        <fullName evidence="9">Major facilitator superfamily (MFS) profile domain-containing protein</fullName>
    </recommendedName>
</protein>
<evidence type="ECO:0000256" key="1">
    <source>
        <dbReference type="ARBA" id="ARBA00004127"/>
    </source>
</evidence>
<evidence type="ECO:0000256" key="6">
    <source>
        <dbReference type="ARBA" id="ARBA00023136"/>
    </source>
</evidence>
<feature type="compositionally biased region" description="Polar residues" evidence="7">
    <location>
        <begin position="44"/>
        <end position="55"/>
    </location>
</feature>
<evidence type="ECO:0000256" key="7">
    <source>
        <dbReference type="SAM" id="MobiDB-lite"/>
    </source>
</evidence>
<dbReference type="InterPro" id="IPR051788">
    <property type="entry name" value="MFS_Transporter"/>
</dbReference>
<proteinExistence type="inferred from homology"/>
<organism evidence="10 11">
    <name type="scientific">Cyclocybe aegerita</name>
    <name type="common">Black poplar mushroom</name>
    <name type="synonym">Agrocybe aegerita</name>
    <dbReference type="NCBI Taxonomy" id="1973307"/>
    <lineage>
        <taxon>Eukaryota</taxon>
        <taxon>Fungi</taxon>
        <taxon>Dikarya</taxon>
        <taxon>Basidiomycota</taxon>
        <taxon>Agaricomycotina</taxon>
        <taxon>Agaricomycetes</taxon>
        <taxon>Agaricomycetidae</taxon>
        <taxon>Agaricales</taxon>
        <taxon>Agaricineae</taxon>
        <taxon>Bolbitiaceae</taxon>
        <taxon>Cyclocybe</taxon>
    </lineage>
</organism>
<dbReference type="SUPFAM" id="SSF103473">
    <property type="entry name" value="MFS general substrate transporter"/>
    <property type="match status" value="1"/>
</dbReference>
<name>A0A8S0W554_CYCAE</name>
<dbReference type="GO" id="GO:0012505">
    <property type="term" value="C:endomembrane system"/>
    <property type="evidence" value="ECO:0007669"/>
    <property type="project" value="UniProtKB-SubCell"/>
</dbReference>
<evidence type="ECO:0000256" key="8">
    <source>
        <dbReference type="SAM" id="Phobius"/>
    </source>
</evidence>
<feature type="transmembrane region" description="Helical" evidence="8">
    <location>
        <begin position="238"/>
        <end position="258"/>
    </location>
</feature>
<keyword evidence="3" id="KW-0813">Transport</keyword>
<feature type="transmembrane region" description="Helical" evidence="8">
    <location>
        <begin position="85"/>
        <end position="102"/>
    </location>
</feature>
<keyword evidence="11" id="KW-1185">Reference proteome</keyword>
<dbReference type="AlphaFoldDB" id="A0A8S0W554"/>
<feature type="transmembrane region" description="Helical" evidence="8">
    <location>
        <begin position="377"/>
        <end position="399"/>
    </location>
</feature>
<comment type="caution">
    <text evidence="10">The sequence shown here is derived from an EMBL/GenBank/DDBJ whole genome shotgun (WGS) entry which is preliminary data.</text>
</comment>
<feature type="domain" description="Major facilitator superfamily (MFS) profile" evidence="9">
    <location>
        <begin position="87"/>
        <end position="459"/>
    </location>
</feature>
<keyword evidence="5 8" id="KW-1133">Transmembrane helix</keyword>
<dbReference type="InterPro" id="IPR020846">
    <property type="entry name" value="MFS_dom"/>
</dbReference>
<evidence type="ECO:0000256" key="2">
    <source>
        <dbReference type="ARBA" id="ARBA00008335"/>
    </source>
</evidence>
<comment type="similarity">
    <text evidence="2">Belongs to the major facilitator superfamily.</text>
</comment>
<feature type="transmembrane region" description="Helical" evidence="8">
    <location>
        <begin position="286"/>
        <end position="308"/>
    </location>
</feature>
<reference evidence="10 11" key="1">
    <citation type="submission" date="2020-01" db="EMBL/GenBank/DDBJ databases">
        <authorList>
            <person name="Gupta K D."/>
        </authorList>
    </citation>
    <scope>NUCLEOTIDE SEQUENCE [LARGE SCALE GENOMIC DNA]</scope>
</reference>
<feature type="transmembrane region" description="Helical" evidence="8">
    <location>
        <begin position="210"/>
        <end position="232"/>
    </location>
</feature>
<dbReference type="OrthoDB" id="4243at2759"/>
<dbReference type="EMBL" id="CACVBS010000037">
    <property type="protein sequence ID" value="CAA7262914.1"/>
    <property type="molecule type" value="Genomic_DNA"/>
</dbReference>
<dbReference type="PANTHER" id="PTHR23514:SF3">
    <property type="entry name" value="BYPASS OF STOP CODON PROTEIN 6"/>
    <property type="match status" value="1"/>
</dbReference>
<dbReference type="Pfam" id="PF07690">
    <property type="entry name" value="MFS_1"/>
    <property type="match status" value="1"/>
</dbReference>
<dbReference type="PROSITE" id="PS50850">
    <property type="entry name" value="MFS"/>
    <property type="match status" value="1"/>
</dbReference>
<evidence type="ECO:0000313" key="11">
    <source>
        <dbReference type="Proteomes" id="UP000467700"/>
    </source>
</evidence>
<feature type="transmembrane region" description="Helical" evidence="8">
    <location>
        <begin position="177"/>
        <end position="198"/>
    </location>
</feature>
<evidence type="ECO:0000259" key="9">
    <source>
        <dbReference type="PROSITE" id="PS50850"/>
    </source>
</evidence>
<evidence type="ECO:0000256" key="4">
    <source>
        <dbReference type="ARBA" id="ARBA00022692"/>
    </source>
</evidence>
<feature type="transmembrane region" description="Helical" evidence="8">
    <location>
        <begin position="152"/>
        <end position="171"/>
    </location>
</feature>
<dbReference type="Gene3D" id="1.20.1250.20">
    <property type="entry name" value="MFS general substrate transporter like domains"/>
    <property type="match status" value="1"/>
</dbReference>
<dbReference type="InterPro" id="IPR036259">
    <property type="entry name" value="MFS_trans_sf"/>
</dbReference>
<evidence type="ECO:0000256" key="5">
    <source>
        <dbReference type="ARBA" id="ARBA00022989"/>
    </source>
</evidence>
<keyword evidence="4 8" id="KW-0812">Transmembrane</keyword>
<keyword evidence="6 8" id="KW-0472">Membrane</keyword>
<dbReference type="GO" id="GO:0016020">
    <property type="term" value="C:membrane"/>
    <property type="evidence" value="ECO:0007669"/>
    <property type="project" value="TreeGrafter"/>
</dbReference>
<feature type="transmembrane region" description="Helical" evidence="8">
    <location>
        <begin position="122"/>
        <end position="140"/>
    </location>
</feature>